<name>A0A0F9UL88_9ZZZZ</name>
<comment type="caution">
    <text evidence="1">The sequence shown here is derived from an EMBL/GenBank/DDBJ whole genome shotgun (WGS) entry which is preliminary data.</text>
</comment>
<proteinExistence type="predicted"/>
<dbReference type="EMBL" id="LAZR01000095">
    <property type="protein sequence ID" value="KKN92389.1"/>
    <property type="molecule type" value="Genomic_DNA"/>
</dbReference>
<reference evidence="1" key="1">
    <citation type="journal article" date="2015" name="Nature">
        <title>Complex archaea that bridge the gap between prokaryotes and eukaryotes.</title>
        <authorList>
            <person name="Spang A."/>
            <person name="Saw J.H."/>
            <person name="Jorgensen S.L."/>
            <person name="Zaremba-Niedzwiedzka K."/>
            <person name="Martijn J."/>
            <person name="Lind A.E."/>
            <person name="van Eijk R."/>
            <person name="Schleper C."/>
            <person name="Guy L."/>
            <person name="Ettema T.J."/>
        </authorList>
    </citation>
    <scope>NUCLEOTIDE SEQUENCE</scope>
</reference>
<protein>
    <submittedName>
        <fullName evidence="1">Uncharacterized protein</fullName>
    </submittedName>
</protein>
<accession>A0A0F9UL88</accession>
<organism evidence="1">
    <name type="scientific">marine sediment metagenome</name>
    <dbReference type="NCBI Taxonomy" id="412755"/>
    <lineage>
        <taxon>unclassified sequences</taxon>
        <taxon>metagenomes</taxon>
        <taxon>ecological metagenomes</taxon>
    </lineage>
</organism>
<dbReference type="AlphaFoldDB" id="A0A0F9UL88"/>
<sequence length="89" mass="9485">MATQVQPDKAIIAALGPFKIEVVRFTAVSNDDTYTSRLAQPLAAFCFPTVDAGSTTQNQSATIGTGSNQKVVTFRDPAKTTQTLIVFGF</sequence>
<gene>
    <name evidence="1" type="ORF">LCGC14_0208800</name>
</gene>
<evidence type="ECO:0000313" key="1">
    <source>
        <dbReference type="EMBL" id="KKN92389.1"/>
    </source>
</evidence>